<keyword evidence="1" id="KW-0812">Transmembrane</keyword>
<dbReference type="EMBL" id="CP000251">
    <property type="protein sequence ID" value="ABC80935.1"/>
    <property type="molecule type" value="Genomic_DNA"/>
</dbReference>
<feature type="domain" description="Acyltransferase 3" evidence="2">
    <location>
        <begin position="13"/>
        <end position="329"/>
    </location>
</feature>
<dbReference type="Proteomes" id="UP000001935">
    <property type="component" value="Chromosome"/>
</dbReference>
<feature type="transmembrane region" description="Helical" evidence="1">
    <location>
        <begin position="44"/>
        <end position="63"/>
    </location>
</feature>
<protein>
    <submittedName>
        <fullName evidence="3">Acyltransferase 3</fullName>
    </submittedName>
</protein>
<sequence>MAHGDFLRSRYFGSLDGLRGVSIIPVVWHHVGGHRGGLLGRGNLGVDLFFAISGLLITTLLLRERDRTGTISLRGFYLRRTLRIFPLYYAVIALYVLLVAALAGATPAGQQFMANLPAFLTYTSNWFVDLGQGERVIFYFAWSLATEEQFYLMWPSVVRFAPRRWAPPAVMAALLVLGELARQAAHAGVPGGLPLRIVASVASPICLGCLAAYALHHRRSFDVVARFVGQPWSAPLAGAVFVALLIPAGTPHLLLAVAMALLVTACAIRPDHGLRWLLENRFLRYVGTISYGMYLFHMLCVNAARRALPGGAPDVVTFAAALALVICVAGLSHRHFESWFLRLKDRLSARPEANAAMAPAVAPER</sequence>
<dbReference type="STRING" id="290397.Adeh_1161"/>
<dbReference type="HOGENOM" id="CLU_005679_1_2_7"/>
<feature type="transmembrane region" description="Helical" evidence="1">
    <location>
        <begin position="316"/>
        <end position="336"/>
    </location>
</feature>
<evidence type="ECO:0000313" key="3">
    <source>
        <dbReference type="EMBL" id="ABC80935.1"/>
    </source>
</evidence>
<organism evidence="3 4">
    <name type="scientific">Anaeromyxobacter dehalogenans (strain 2CP-C)</name>
    <dbReference type="NCBI Taxonomy" id="290397"/>
    <lineage>
        <taxon>Bacteria</taxon>
        <taxon>Pseudomonadati</taxon>
        <taxon>Myxococcota</taxon>
        <taxon>Myxococcia</taxon>
        <taxon>Myxococcales</taxon>
        <taxon>Cystobacterineae</taxon>
        <taxon>Anaeromyxobacteraceae</taxon>
        <taxon>Anaeromyxobacter</taxon>
    </lineage>
</organism>
<evidence type="ECO:0000256" key="1">
    <source>
        <dbReference type="SAM" id="Phobius"/>
    </source>
</evidence>
<dbReference type="Pfam" id="PF01757">
    <property type="entry name" value="Acyl_transf_3"/>
    <property type="match status" value="1"/>
</dbReference>
<keyword evidence="3" id="KW-0012">Acyltransferase</keyword>
<reference evidence="3" key="1">
    <citation type="submission" date="2006-01" db="EMBL/GenBank/DDBJ databases">
        <title>Complete sequence of Anaeromyxobacter dehalogenans 2CP-C.</title>
        <authorList>
            <consortium name="US DOE Joint Genome Institute"/>
            <person name="Copeland A."/>
            <person name="Lucas S."/>
            <person name="Lapidus A."/>
            <person name="Barry K."/>
            <person name="Detter J.C."/>
            <person name="Glavina T."/>
            <person name="Hammon N."/>
            <person name="Israni S."/>
            <person name="Pitluck S."/>
            <person name="Brettin T."/>
            <person name="Bruce D."/>
            <person name="Han C."/>
            <person name="Tapia R."/>
            <person name="Gilna P."/>
            <person name="Kiss H."/>
            <person name="Schmutz J."/>
            <person name="Larimer F."/>
            <person name="Land M."/>
            <person name="Kyrpides N."/>
            <person name="Anderson I."/>
            <person name="Sanford R.A."/>
            <person name="Ritalahti K.M."/>
            <person name="Thomas H.S."/>
            <person name="Kirby J.R."/>
            <person name="Zhulin I.B."/>
            <person name="Loeffler F.E."/>
            <person name="Richardson P."/>
        </authorList>
    </citation>
    <scope>NUCLEOTIDE SEQUENCE</scope>
    <source>
        <strain evidence="3">2CP-C</strain>
    </source>
</reference>
<dbReference type="PANTHER" id="PTHR23028:SF53">
    <property type="entry name" value="ACYL_TRANSF_3 DOMAIN-CONTAINING PROTEIN"/>
    <property type="match status" value="1"/>
</dbReference>
<dbReference type="GO" id="GO:0016020">
    <property type="term" value="C:membrane"/>
    <property type="evidence" value="ECO:0007669"/>
    <property type="project" value="TreeGrafter"/>
</dbReference>
<accession>Q2IQ56</accession>
<name>Q2IQ56_ANADE</name>
<keyword evidence="1" id="KW-0472">Membrane</keyword>
<feature type="transmembrane region" description="Helical" evidence="1">
    <location>
        <begin position="84"/>
        <end position="105"/>
    </location>
</feature>
<feature type="transmembrane region" description="Helical" evidence="1">
    <location>
        <begin position="197"/>
        <end position="215"/>
    </location>
</feature>
<feature type="transmembrane region" description="Helical" evidence="1">
    <location>
        <begin position="252"/>
        <end position="270"/>
    </location>
</feature>
<evidence type="ECO:0000259" key="2">
    <source>
        <dbReference type="Pfam" id="PF01757"/>
    </source>
</evidence>
<dbReference type="eggNOG" id="COG1835">
    <property type="taxonomic scope" value="Bacteria"/>
</dbReference>
<proteinExistence type="predicted"/>
<dbReference type="GO" id="GO:0009103">
    <property type="term" value="P:lipopolysaccharide biosynthetic process"/>
    <property type="evidence" value="ECO:0007669"/>
    <property type="project" value="TreeGrafter"/>
</dbReference>
<feature type="transmembrane region" description="Helical" evidence="1">
    <location>
        <begin position="227"/>
        <end position="246"/>
    </location>
</feature>
<dbReference type="KEGG" id="ade:Adeh_1161"/>
<dbReference type="AlphaFoldDB" id="Q2IQ56"/>
<keyword evidence="1" id="KW-1133">Transmembrane helix</keyword>
<dbReference type="PANTHER" id="PTHR23028">
    <property type="entry name" value="ACETYLTRANSFERASE"/>
    <property type="match status" value="1"/>
</dbReference>
<dbReference type="RefSeq" id="WP_011420218.1">
    <property type="nucleotide sequence ID" value="NC_007760.1"/>
</dbReference>
<dbReference type="GO" id="GO:0016747">
    <property type="term" value="F:acyltransferase activity, transferring groups other than amino-acyl groups"/>
    <property type="evidence" value="ECO:0007669"/>
    <property type="project" value="InterPro"/>
</dbReference>
<evidence type="ECO:0000313" key="4">
    <source>
        <dbReference type="Proteomes" id="UP000001935"/>
    </source>
</evidence>
<gene>
    <name evidence="3" type="ordered locus">Adeh_1161</name>
</gene>
<feature type="transmembrane region" description="Helical" evidence="1">
    <location>
        <begin position="282"/>
        <end position="304"/>
    </location>
</feature>
<dbReference type="InterPro" id="IPR050879">
    <property type="entry name" value="Acyltransferase_3"/>
</dbReference>
<dbReference type="InterPro" id="IPR002656">
    <property type="entry name" value="Acyl_transf_3_dom"/>
</dbReference>
<keyword evidence="3" id="KW-0808">Transferase</keyword>